<dbReference type="Proteomes" id="UP000007800">
    <property type="component" value="Unassembled WGS sequence"/>
</dbReference>
<name>C5K5N7_PERM5</name>
<dbReference type="InParanoid" id="C5K5N7"/>
<evidence type="ECO:0000313" key="1">
    <source>
        <dbReference type="EMBL" id="EER20194.1"/>
    </source>
</evidence>
<gene>
    <name evidence="1" type="ORF">Pmar_PMAR015184</name>
</gene>
<organism evidence="2">
    <name type="scientific">Perkinsus marinus (strain ATCC 50983 / TXsc)</name>
    <dbReference type="NCBI Taxonomy" id="423536"/>
    <lineage>
        <taxon>Eukaryota</taxon>
        <taxon>Sar</taxon>
        <taxon>Alveolata</taxon>
        <taxon>Perkinsozoa</taxon>
        <taxon>Perkinsea</taxon>
        <taxon>Perkinsida</taxon>
        <taxon>Perkinsidae</taxon>
        <taxon>Perkinsus</taxon>
    </lineage>
</organism>
<dbReference type="AlphaFoldDB" id="C5K5N7"/>
<dbReference type="EMBL" id="GG670703">
    <property type="protein sequence ID" value="EER20194.1"/>
    <property type="molecule type" value="Genomic_DNA"/>
</dbReference>
<keyword evidence="2" id="KW-1185">Reference proteome</keyword>
<proteinExistence type="predicted"/>
<dbReference type="RefSeq" id="XP_002788398.1">
    <property type="nucleotide sequence ID" value="XM_002788352.1"/>
</dbReference>
<reference evidence="1 2" key="1">
    <citation type="submission" date="2008-07" db="EMBL/GenBank/DDBJ databases">
        <authorList>
            <person name="El-Sayed N."/>
            <person name="Caler E."/>
            <person name="Inman J."/>
            <person name="Amedeo P."/>
            <person name="Hass B."/>
            <person name="Wortman J."/>
        </authorList>
    </citation>
    <scope>NUCLEOTIDE SEQUENCE [LARGE SCALE GENOMIC DNA]</scope>
    <source>
        <strain evidence="2">ATCC 50983 / TXsc</strain>
    </source>
</reference>
<dbReference type="GeneID" id="9053712"/>
<evidence type="ECO:0000313" key="2">
    <source>
        <dbReference type="Proteomes" id="UP000007800"/>
    </source>
</evidence>
<protein>
    <submittedName>
        <fullName evidence="1">Uncharacterized protein</fullName>
    </submittedName>
</protein>
<sequence length="62" mass="6744">MSNLLEVVLDGPDPALYKTLPSSEVADDGDVLAGVMDDVSARNELQGYLDELESESEEEEED</sequence>
<accession>C5K5N7</accession>